<feature type="region of interest" description="Disordered" evidence="1">
    <location>
        <begin position="352"/>
        <end position="371"/>
    </location>
</feature>
<protein>
    <submittedName>
        <fullName evidence="2">Uncharacterized protein</fullName>
    </submittedName>
</protein>
<feature type="compositionally biased region" description="Acidic residues" evidence="1">
    <location>
        <begin position="45"/>
        <end position="55"/>
    </location>
</feature>
<dbReference type="AlphaFoldDB" id="A0A2C5Y7D1"/>
<dbReference type="Proteomes" id="UP000224854">
    <property type="component" value="Unassembled WGS sequence"/>
</dbReference>
<feature type="compositionally biased region" description="Low complexity" evidence="1">
    <location>
        <begin position="243"/>
        <end position="258"/>
    </location>
</feature>
<gene>
    <name evidence="2" type="ORF">CDD82_1955</name>
</gene>
<sequence length="371" mass="40925">MHIVSDGVYSSLFRPPPAPRGKVPRRPPSMVEAAAKRRRISGRWEEEEEEEEKDEGDAARGWRHCYTLAGQVGDEAGGEGLRESMYSDSSYRRLLGSKRRREDEDDDDEDGGAHGDVVDPTRPTPLLGRGIQPQTAPLQTWSSACLTRLGGMVGKMWQFCRVASFKGFHAGGAHAFSMPPPDSCYAPPRRFDHGLVASRPVSPSRPAVKRRQTAPPDDLCRNWVMVDKTRPRPLPDAAPSPPSASSSPSAPSTASFAPPRSPLGHAASPSLPRPATCPRPCTSFAPPSRRSPHRRALAHASTASSRAPDLHSRRLDPEARALTMQRKLHDQETEVRMASLNRRLQDMIRQGKEALGTRVHVEDEPDWEDEL</sequence>
<feature type="region of interest" description="Disordered" evidence="1">
    <location>
        <begin position="195"/>
        <end position="315"/>
    </location>
</feature>
<feature type="compositionally biased region" description="Pro residues" evidence="1">
    <location>
        <begin position="232"/>
        <end position="242"/>
    </location>
</feature>
<evidence type="ECO:0000313" key="3">
    <source>
        <dbReference type="Proteomes" id="UP000224854"/>
    </source>
</evidence>
<keyword evidence="3" id="KW-1185">Reference proteome</keyword>
<accession>A0A2C5Y7D1</accession>
<proteinExistence type="predicted"/>
<organism evidence="2 3">
    <name type="scientific">Ophiocordyceps australis</name>
    <dbReference type="NCBI Taxonomy" id="1399860"/>
    <lineage>
        <taxon>Eukaryota</taxon>
        <taxon>Fungi</taxon>
        <taxon>Dikarya</taxon>
        <taxon>Ascomycota</taxon>
        <taxon>Pezizomycotina</taxon>
        <taxon>Sordariomycetes</taxon>
        <taxon>Hypocreomycetidae</taxon>
        <taxon>Hypocreales</taxon>
        <taxon>Ophiocordycipitaceae</taxon>
        <taxon>Ophiocordyceps</taxon>
    </lineage>
</organism>
<name>A0A2C5Y7D1_9HYPO</name>
<dbReference type="EMBL" id="NJEU01001639">
    <property type="protein sequence ID" value="PHH62864.1"/>
    <property type="molecule type" value="Genomic_DNA"/>
</dbReference>
<comment type="caution">
    <text evidence="2">The sequence shown here is derived from an EMBL/GenBank/DDBJ whole genome shotgun (WGS) entry which is preliminary data.</text>
</comment>
<reference evidence="2 3" key="1">
    <citation type="submission" date="2017-06" db="EMBL/GenBank/DDBJ databases">
        <title>Ant-infecting Ophiocordyceps genomes reveal a high diversity of potential behavioral manipulation genes and a possible major role for enterotoxins.</title>
        <authorList>
            <person name="De Bekker C."/>
            <person name="Evans H.C."/>
            <person name="Brachmann A."/>
            <person name="Hughes D.P."/>
        </authorList>
    </citation>
    <scope>NUCLEOTIDE SEQUENCE [LARGE SCALE GENOMIC DNA]</scope>
    <source>
        <strain evidence="2 3">1348a</strain>
    </source>
</reference>
<evidence type="ECO:0000313" key="2">
    <source>
        <dbReference type="EMBL" id="PHH62864.1"/>
    </source>
</evidence>
<feature type="region of interest" description="Disordered" evidence="1">
    <location>
        <begin position="1"/>
        <end position="62"/>
    </location>
</feature>
<dbReference type="OrthoDB" id="5138418at2759"/>
<feature type="region of interest" description="Disordered" evidence="1">
    <location>
        <begin position="95"/>
        <end position="134"/>
    </location>
</feature>
<evidence type="ECO:0000256" key="1">
    <source>
        <dbReference type="SAM" id="MobiDB-lite"/>
    </source>
</evidence>